<reference evidence="1 2" key="2">
    <citation type="journal article" date="2010" name="J. Bacteriol.">
        <title>Complete genome sequence of the photosynthetic purple nonsulfur bacterium Rhodobacter capsulatus SB 1003.</title>
        <authorList>
            <person name="Strnad H."/>
            <person name="Lapidus A."/>
            <person name="Paces J."/>
            <person name="Ulbrich P."/>
            <person name="Vlcek C."/>
            <person name="Paces V."/>
            <person name="Haselkorn R."/>
        </authorList>
    </citation>
    <scope>NUCLEOTIDE SEQUENCE [LARGE SCALE GENOMIC DNA]</scope>
    <source>
        <strain evidence="2">ATCC BAA-309 / NBRC 16581 / SB1003</strain>
    </source>
</reference>
<dbReference type="EMBL" id="CP001312">
    <property type="protein sequence ID" value="ADE84828.1"/>
    <property type="molecule type" value="Genomic_DNA"/>
</dbReference>
<proteinExistence type="predicted"/>
<dbReference type="HOGENOM" id="CLU_3029397_0_0_5"/>
<organism evidence="1 2">
    <name type="scientific">Rhodobacter capsulatus (strain ATCC BAA-309 / NBRC 16581 / SB1003)</name>
    <dbReference type="NCBI Taxonomy" id="272942"/>
    <lineage>
        <taxon>Bacteria</taxon>
        <taxon>Pseudomonadati</taxon>
        <taxon>Pseudomonadota</taxon>
        <taxon>Alphaproteobacteria</taxon>
        <taxon>Rhodobacterales</taxon>
        <taxon>Rhodobacter group</taxon>
        <taxon>Rhodobacter</taxon>
    </lineage>
</organism>
<accession>D5AR22</accession>
<dbReference type="KEGG" id="rcp:RCAP_rcc01068"/>
<name>D5AR22_RHOCB</name>
<reference key="1">
    <citation type="submission" date="2008-12" db="EMBL/GenBank/DDBJ databases">
        <title>Complete genome sequence of Rhodobacter capsulatus SB1003.</title>
        <authorList>
            <person name="Strnad H."/>
            <person name="Lapidus A."/>
            <person name="Vlcek C."/>
            <person name="Ulbrich P."/>
            <person name="Paces J."/>
            <person name="Maltsev N."/>
            <person name="Kumar V."/>
            <person name="Kogan Y."/>
            <person name="Milgram A."/>
            <person name="Rebrekov D."/>
            <person name="Mazur M."/>
            <person name="Cox R."/>
            <person name="Kyrpides N."/>
            <person name="Kolar M."/>
            <person name="Sachova J."/>
            <person name="Ridl J."/>
            <person name="Ivanova N."/>
            <person name="Kapatral V."/>
            <person name="Los T."/>
            <person name="Lykidis A."/>
            <person name="Mikhailova N."/>
            <person name="Reznik G."/>
            <person name="Vasieva O."/>
            <person name="Fonstein M."/>
            <person name="Paces V."/>
            <person name="Haselkorn R."/>
        </authorList>
    </citation>
    <scope>NUCLEOTIDE SEQUENCE</scope>
    <source>
        <strain>SB1003</strain>
    </source>
</reference>
<sequence length="55" mass="6275">MAGYSWQPLIRLTVVPDGAAELIYVFSDRARASEMVRYLSDFFPGAQMRISETFN</sequence>
<dbReference type="STRING" id="272942.RCAP_rcc01068"/>
<keyword evidence="2" id="KW-1185">Reference proteome</keyword>
<evidence type="ECO:0000313" key="1">
    <source>
        <dbReference type="EMBL" id="ADE84828.1"/>
    </source>
</evidence>
<dbReference type="AlphaFoldDB" id="D5AR22"/>
<protein>
    <submittedName>
        <fullName evidence="1">Uncharacterized protein</fullName>
    </submittedName>
</protein>
<evidence type="ECO:0000313" key="2">
    <source>
        <dbReference type="Proteomes" id="UP000002361"/>
    </source>
</evidence>
<gene>
    <name evidence="1" type="ordered locus">RCAP_rcc01068</name>
</gene>
<dbReference type="Proteomes" id="UP000002361">
    <property type="component" value="Chromosome"/>
</dbReference>